<dbReference type="SUPFAM" id="SSF51735">
    <property type="entry name" value="NAD(P)-binding Rossmann-fold domains"/>
    <property type="match status" value="1"/>
</dbReference>
<dbReference type="RefSeq" id="WP_202236329.1">
    <property type="nucleotide sequence ID" value="NZ_AP018365.1"/>
</dbReference>
<dbReference type="GO" id="GO:0016491">
    <property type="term" value="F:oxidoreductase activity"/>
    <property type="evidence" value="ECO:0007669"/>
    <property type="project" value="UniProtKB-KW"/>
</dbReference>
<dbReference type="PANTHER" id="PTHR24320">
    <property type="entry name" value="RETINOL DEHYDROGENASE"/>
    <property type="match status" value="1"/>
</dbReference>
<name>A0A7U3VR39_9ACTN</name>
<sequence>MTTFTAADVPDLTGRTAIVTGANSGVGLATTRALAAAGAHVVLAVRDVGKGRAAAEHLPGTTEVRALDLADLASVRDFAAHWEGPVDLLVNNAAAPPPSELRHTADGFELQFGTGHLGHFALTTLLLEHLTGRVVTVASQAERFARLDLAGLDALEAMNRGPRPGDPATATPYRSSRVYGQVKLANLLFTAELQRRLTAAGSDVRAHAAHPGYVDTAIYRENGPVSRVMVRLLAQSPEQGALPVLFAAVADLPGNSFTGPRHLAHMRGSAEPIPRSAAAQDAELARRLWTMSERLTGVAWPAGSARTGSPA</sequence>
<evidence type="ECO:0000256" key="1">
    <source>
        <dbReference type="ARBA" id="ARBA00006484"/>
    </source>
</evidence>
<dbReference type="PRINTS" id="PR00081">
    <property type="entry name" value="GDHRDH"/>
</dbReference>
<dbReference type="InterPro" id="IPR002347">
    <property type="entry name" value="SDR_fam"/>
</dbReference>
<dbReference type="AlphaFoldDB" id="A0A7U3VR39"/>
<proteinExistence type="inferred from homology"/>
<dbReference type="Pfam" id="PF00106">
    <property type="entry name" value="adh_short"/>
    <property type="match status" value="1"/>
</dbReference>
<evidence type="ECO:0000256" key="2">
    <source>
        <dbReference type="ARBA" id="ARBA00023002"/>
    </source>
</evidence>
<comment type="similarity">
    <text evidence="1">Belongs to the short-chain dehydrogenases/reductases (SDR) family.</text>
</comment>
<keyword evidence="4" id="KW-1185">Reference proteome</keyword>
<dbReference type="Gene3D" id="3.40.50.720">
    <property type="entry name" value="NAD(P)-binding Rossmann-like Domain"/>
    <property type="match status" value="1"/>
</dbReference>
<reference evidence="3 4" key="3">
    <citation type="journal article" date="2011" name="Nat. Chem. Biol.">
        <title>Reveromycin A biosynthesis uses RevG and RevJ for stereospecific spiroacetal formation.</title>
        <authorList>
            <person name="Takahashi S."/>
            <person name="Toyoda A."/>
            <person name="Sekiyama Y."/>
            <person name="Takagi H."/>
            <person name="Nogawa T."/>
            <person name="Uramoto M."/>
            <person name="Suzuki R."/>
            <person name="Koshino H."/>
            <person name="Kumano T."/>
            <person name="Panthee S."/>
            <person name="Dairi T."/>
            <person name="Ishikawa J."/>
            <person name="Ikeda H."/>
            <person name="Sakaki Y."/>
            <person name="Osada H."/>
        </authorList>
    </citation>
    <scope>NUCLEOTIDE SEQUENCE [LARGE SCALE GENOMIC DNA]</scope>
    <source>
        <strain evidence="3 4">SN-593</strain>
    </source>
</reference>
<reference evidence="3 4" key="1">
    <citation type="journal article" date="2010" name="J. Bacteriol.">
        <title>Biochemical characterization of a novel indole prenyltransferase from Streptomyces sp. SN-593.</title>
        <authorList>
            <person name="Takahashi S."/>
            <person name="Takagi H."/>
            <person name="Toyoda A."/>
            <person name="Uramoto M."/>
            <person name="Nogawa T."/>
            <person name="Ueki M."/>
            <person name="Sakaki Y."/>
            <person name="Osada H."/>
        </authorList>
    </citation>
    <scope>NUCLEOTIDE SEQUENCE [LARGE SCALE GENOMIC DNA]</scope>
    <source>
        <strain evidence="3 4">SN-593</strain>
    </source>
</reference>
<accession>A0A7U3VR39</accession>
<keyword evidence="2" id="KW-0560">Oxidoreductase</keyword>
<organism evidence="3 4">
    <name type="scientific">Actinacidiphila reveromycinica</name>
    <dbReference type="NCBI Taxonomy" id="659352"/>
    <lineage>
        <taxon>Bacteria</taxon>
        <taxon>Bacillati</taxon>
        <taxon>Actinomycetota</taxon>
        <taxon>Actinomycetes</taxon>
        <taxon>Kitasatosporales</taxon>
        <taxon>Streptomycetaceae</taxon>
        <taxon>Actinacidiphila</taxon>
    </lineage>
</organism>
<dbReference type="PANTHER" id="PTHR24320:SF148">
    <property type="entry name" value="NAD(P)-BINDING ROSSMANN-FOLD SUPERFAMILY PROTEIN"/>
    <property type="match status" value="1"/>
</dbReference>
<evidence type="ECO:0000313" key="3">
    <source>
        <dbReference type="EMBL" id="BBB00295.1"/>
    </source>
</evidence>
<dbReference type="KEGG" id="arev:RVR_7297"/>
<protein>
    <submittedName>
        <fullName evidence="3">Putative dehydrogenase</fullName>
    </submittedName>
</protein>
<dbReference type="EMBL" id="AP018365">
    <property type="protein sequence ID" value="BBB00295.1"/>
    <property type="molecule type" value="Genomic_DNA"/>
</dbReference>
<reference evidence="3 4" key="4">
    <citation type="journal article" date="2020" name="Sci. Rep.">
        <title>beta-carboline chemical signals induce reveromycin production through a LuxR family regulator in Streptomyces sp. SN-593.</title>
        <authorList>
            <person name="Panthee S."/>
            <person name="Kito N."/>
            <person name="Hayashi T."/>
            <person name="Shimizu T."/>
            <person name="Ishikawa J."/>
            <person name="Hamamoto H."/>
            <person name="Osada H."/>
            <person name="Takahashi S."/>
        </authorList>
    </citation>
    <scope>NUCLEOTIDE SEQUENCE [LARGE SCALE GENOMIC DNA]</scope>
    <source>
        <strain evidence="3 4">SN-593</strain>
    </source>
</reference>
<evidence type="ECO:0000313" key="4">
    <source>
        <dbReference type="Proteomes" id="UP000595703"/>
    </source>
</evidence>
<gene>
    <name evidence="3" type="ORF">RVR_7297</name>
</gene>
<reference evidence="3 4" key="2">
    <citation type="journal article" date="2011" name="J. Antibiot.">
        <title>Furaquinocins I and J: novel polyketide isoprenoid hybrid compounds from Streptomyces reveromyceticus SN-593.</title>
        <authorList>
            <person name="Panthee S."/>
            <person name="Takahashi S."/>
            <person name="Takagi H."/>
            <person name="Nogawa T."/>
            <person name="Oowada E."/>
            <person name="Uramoto M."/>
            <person name="Osada H."/>
        </authorList>
    </citation>
    <scope>NUCLEOTIDE SEQUENCE [LARGE SCALE GENOMIC DNA]</scope>
    <source>
        <strain evidence="3 4">SN-593</strain>
    </source>
</reference>
<dbReference type="InterPro" id="IPR036291">
    <property type="entry name" value="NAD(P)-bd_dom_sf"/>
</dbReference>
<dbReference type="Proteomes" id="UP000595703">
    <property type="component" value="Chromosome"/>
</dbReference>